<gene>
    <name evidence="3" type="ORF">HLASA_2197</name>
    <name evidence="2" type="ORF">HLASF_2163</name>
</gene>
<reference evidence="3 4" key="3">
    <citation type="journal article" date="2016" name="Stand. Genomic Sci.">
        <title>Complete genome sequence of 'Halanaeroarchaeum sulfurireducens' M27-SA2, a sulfur-reducing and acetate-oxidizing haloarchaeon from the deep-sea hypersaline anoxic lake Medee.</title>
        <authorList>
            <person name="Messina E."/>
            <person name="Sorokin D.Y."/>
            <person name="Kublanov I.V."/>
            <person name="Toshchakov S."/>
            <person name="Lopatina A."/>
            <person name="Arcadi E."/>
            <person name="Smedile F."/>
            <person name="La Spada G."/>
            <person name="La Cono V."/>
            <person name="Yakimov M.M."/>
        </authorList>
    </citation>
    <scope>NUCLEOTIDE SEQUENCE [LARGE SCALE GENOMIC DNA]</scope>
    <source>
        <strain evidence="3 4">M27-SA2</strain>
    </source>
</reference>
<organism evidence="2 5">
    <name type="scientific">Halanaeroarchaeum sulfurireducens</name>
    <dbReference type="NCBI Taxonomy" id="1604004"/>
    <lineage>
        <taxon>Archaea</taxon>
        <taxon>Methanobacteriati</taxon>
        <taxon>Methanobacteriota</taxon>
        <taxon>Stenosarchaea group</taxon>
        <taxon>Halobacteria</taxon>
        <taxon>Halobacteriales</taxon>
        <taxon>Halobacteriaceae</taxon>
        <taxon>Halanaeroarchaeum</taxon>
    </lineage>
</organism>
<sequence>MPHQCTTCGQTFENGSKEMLSGCPECGGNKFQFIPSDAVDETAAEPESTTAQPPERPDEDGSVTDAVGRAATTVRDYVSNRHNDSQSHSDAPTNDRADAIEPGRDDEDEAQASARGEMVDRSELPDDTGVNSADPPAEGRVVDRPDGSEEMDQPALEELRQELNEQFESIRIVAPGQYELNLMELYDREEHIIALQEDGKYIIQVPDSWRDDDSE</sequence>
<reference evidence="2 5" key="1">
    <citation type="journal article" date="2015" name="ISME J.">
        <title>Elemental sulfur and acetate can support life of a novel strictly anaerobic haloarchaeon.</title>
        <authorList>
            <person name="Sorokin D.Y."/>
            <person name="Kublanov I.V."/>
            <person name="Gavrilov S.N."/>
            <person name="Rojo D."/>
            <person name="Roman P."/>
            <person name="Golyshin P.N."/>
            <person name="Slepak V.Z."/>
            <person name="Smedile F."/>
            <person name="Ferrer M."/>
            <person name="Messina E."/>
            <person name="La Cono V."/>
            <person name="Yakimov M.M."/>
        </authorList>
    </citation>
    <scope>NUCLEOTIDE SEQUENCE [LARGE SCALE GENOMIC DNA]</scope>
    <source>
        <strain evidence="2 5">HSR2</strain>
    </source>
</reference>
<dbReference type="GeneID" id="26011528"/>
<dbReference type="Proteomes" id="UP000060390">
    <property type="component" value="Chromosome"/>
</dbReference>
<accession>A0A0F7PG89</accession>
<evidence type="ECO:0000313" key="3">
    <source>
        <dbReference type="EMBL" id="ALG83066.1"/>
    </source>
</evidence>
<dbReference type="PATRIC" id="fig|1604004.4.peg.2265"/>
<evidence type="ECO:0000256" key="1">
    <source>
        <dbReference type="SAM" id="MobiDB-lite"/>
    </source>
</evidence>
<evidence type="ECO:0000313" key="4">
    <source>
        <dbReference type="Proteomes" id="UP000060390"/>
    </source>
</evidence>
<dbReference type="KEGG" id="hsu:HLASF_2163"/>
<keyword evidence="5" id="KW-1185">Reference proteome</keyword>
<reference evidence="4" key="2">
    <citation type="submission" date="2015-05" db="EMBL/GenBank/DDBJ databases">
        <title>Complete genome sequence of Halanaeroarchaeum sulfurireducens type strain M27-SA2, a sulfate-reducer haloarchaeon from marine anoxic lake Medee.</title>
        <authorList>
            <person name="Messina E."/>
            <person name="Kublanov I.V."/>
            <person name="Toshchakov S."/>
            <person name="Arcadi E."/>
            <person name="La Spada G."/>
            <person name="La Cono V."/>
            <person name="Yakimov M.M."/>
        </authorList>
    </citation>
    <scope>NUCLEOTIDE SEQUENCE [LARGE SCALE GENOMIC DNA]</scope>
    <source>
        <strain evidence="4">M27-SA2</strain>
    </source>
</reference>
<dbReference type="Proteomes" id="UP000069906">
    <property type="component" value="Chromosome"/>
</dbReference>
<evidence type="ECO:0000313" key="5">
    <source>
        <dbReference type="Proteomes" id="UP000069906"/>
    </source>
</evidence>
<dbReference type="RefSeq" id="WP_050049269.1">
    <property type="nucleotide sequence ID" value="NZ_CP008874.1"/>
</dbReference>
<protein>
    <submittedName>
        <fullName evidence="2">Zn-ribbon containing protein (DUF2072)</fullName>
    </submittedName>
</protein>
<dbReference type="AlphaFoldDB" id="A0A0F7PG89"/>
<evidence type="ECO:0000313" key="2">
    <source>
        <dbReference type="EMBL" id="AKH98624.1"/>
    </source>
</evidence>
<dbReference type="EMBL" id="CP008874">
    <property type="protein sequence ID" value="AKH98624.1"/>
    <property type="molecule type" value="Genomic_DNA"/>
</dbReference>
<name>A0A0F7PG89_9EURY</name>
<dbReference type="STRING" id="1604004.HLASA_2197"/>
<dbReference type="KEGG" id="hsf:HLASA_2197"/>
<dbReference type="OrthoDB" id="78050at2157"/>
<feature type="compositionally biased region" description="Basic and acidic residues" evidence="1">
    <location>
        <begin position="78"/>
        <end position="103"/>
    </location>
</feature>
<dbReference type="EMBL" id="CP011564">
    <property type="protein sequence ID" value="ALG83066.1"/>
    <property type="molecule type" value="Genomic_DNA"/>
</dbReference>
<proteinExistence type="predicted"/>
<dbReference type="InterPro" id="IPR018645">
    <property type="entry name" value="OapC-like"/>
</dbReference>
<dbReference type="Pfam" id="PF09845">
    <property type="entry name" value="OapC"/>
    <property type="match status" value="1"/>
</dbReference>
<feature type="region of interest" description="Disordered" evidence="1">
    <location>
        <begin position="37"/>
        <end position="155"/>
    </location>
</feature>
<dbReference type="HOGENOM" id="CLU_063606_0_0_2"/>